<proteinExistence type="predicted"/>
<evidence type="ECO:0000256" key="1">
    <source>
        <dbReference type="SAM" id="Phobius"/>
    </source>
</evidence>
<name>A0ABD5V2H7_9EURY</name>
<accession>A0ABD5V2H7</accession>
<evidence type="ECO:0000313" key="3">
    <source>
        <dbReference type="Proteomes" id="UP001596312"/>
    </source>
</evidence>
<dbReference type="AlphaFoldDB" id="A0ABD5V2H7"/>
<keyword evidence="3" id="KW-1185">Reference proteome</keyword>
<dbReference type="EMBL" id="JBHSXQ010000001">
    <property type="protein sequence ID" value="MFC6903802.1"/>
    <property type="molecule type" value="Genomic_DNA"/>
</dbReference>
<evidence type="ECO:0000313" key="2">
    <source>
        <dbReference type="EMBL" id="MFC6903802.1"/>
    </source>
</evidence>
<keyword evidence="1" id="KW-1133">Transmembrane helix</keyword>
<sequence length="68" mass="7067">MKPAPRVDPWVVKLLTASLVVIALALVAIVVLLFVALGELSDLVEAIEGVGLTISVFLTDAIHCPSTG</sequence>
<evidence type="ECO:0008006" key="4">
    <source>
        <dbReference type="Google" id="ProtNLM"/>
    </source>
</evidence>
<reference evidence="2 3" key="1">
    <citation type="journal article" date="2019" name="Int. J. Syst. Evol. Microbiol.">
        <title>The Global Catalogue of Microorganisms (GCM) 10K type strain sequencing project: providing services to taxonomists for standard genome sequencing and annotation.</title>
        <authorList>
            <consortium name="The Broad Institute Genomics Platform"/>
            <consortium name="The Broad Institute Genome Sequencing Center for Infectious Disease"/>
            <person name="Wu L."/>
            <person name="Ma J."/>
        </authorList>
    </citation>
    <scope>NUCLEOTIDE SEQUENCE [LARGE SCALE GENOMIC DNA]</scope>
    <source>
        <strain evidence="2 3">CGMCC 1.3240</strain>
    </source>
</reference>
<gene>
    <name evidence="2" type="ORF">ACFQGH_01170</name>
</gene>
<protein>
    <recommendedName>
        <fullName evidence="4">Flagellin N-terminal-like domain-containing protein</fullName>
    </recommendedName>
</protein>
<comment type="caution">
    <text evidence="2">The sequence shown here is derived from an EMBL/GenBank/DDBJ whole genome shotgun (WGS) entry which is preliminary data.</text>
</comment>
<keyword evidence="1" id="KW-0472">Membrane</keyword>
<keyword evidence="1" id="KW-0812">Transmembrane</keyword>
<dbReference type="RefSeq" id="WP_340602289.1">
    <property type="nucleotide sequence ID" value="NZ_JBBMXV010000001.1"/>
</dbReference>
<organism evidence="2 3">
    <name type="scientific">Halalkalicoccus tibetensis</name>
    <dbReference type="NCBI Taxonomy" id="175632"/>
    <lineage>
        <taxon>Archaea</taxon>
        <taxon>Methanobacteriati</taxon>
        <taxon>Methanobacteriota</taxon>
        <taxon>Stenosarchaea group</taxon>
        <taxon>Halobacteria</taxon>
        <taxon>Halobacteriales</taxon>
        <taxon>Halococcaceae</taxon>
        <taxon>Halalkalicoccus</taxon>
    </lineage>
</organism>
<feature type="transmembrane region" description="Helical" evidence="1">
    <location>
        <begin position="12"/>
        <end position="37"/>
    </location>
</feature>
<dbReference type="Proteomes" id="UP001596312">
    <property type="component" value="Unassembled WGS sequence"/>
</dbReference>